<evidence type="ECO:0000313" key="4">
    <source>
        <dbReference type="Proteomes" id="UP001221142"/>
    </source>
</evidence>
<feature type="transmembrane region" description="Helical" evidence="2">
    <location>
        <begin position="236"/>
        <end position="258"/>
    </location>
</feature>
<proteinExistence type="predicted"/>
<feature type="transmembrane region" description="Helical" evidence="2">
    <location>
        <begin position="143"/>
        <end position="167"/>
    </location>
</feature>
<dbReference type="EMBL" id="JARKIF010000001">
    <property type="protein sequence ID" value="KAJ7650983.1"/>
    <property type="molecule type" value="Genomic_DNA"/>
</dbReference>
<protein>
    <submittedName>
        <fullName evidence="3">Uncharacterized protein</fullName>
    </submittedName>
</protein>
<organism evidence="3 4">
    <name type="scientific">Roridomyces roridus</name>
    <dbReference type="NCBI Taxonomy" id="1738132"/>
    <lineage>
        <taxon>Eukaryota</taxon>
        <taxon>Fungi</taxon>
        <taxon>Dikarya</taxon>
        <taxon>Basidiomycota</taxon>
        <taxon>Agaricomycotina</taxon>
        <taxon>Agaricomycetes</taxon>
        <taxon>Agaricomycetidae</taxon>
        <taxon>Agaricales</taxon>
        <taxon>Marasmiineae</taxon>
        <taxon>Mycenaceae</taxon>
        <taxon>Roridomyces</taxon>
    </lineage>
</organism>
<gene>
    <name evidence="3" type="ORF">FB45DRAFT_780274</name>
</gene>
<dbReference type="AlphaFoldDB" id="A0AAD7FZC7"/>
<evidence type="ECO:0000313" key="3">
    <source>
        <dbReference type="EMBL" id="KAJ7650983.1"/>
    </source>
</evidence>
<keyword evidence="2" id="KW-1133">Transmembrane helix</keyword>
<feature type="transmembrane region" description="Helical" evidence="2">
    <location>
        <begin position="60"/>
        <end position="77"/>
    </location>
</feature>
<keyword evidence="2" id="KW-0812">Transmembrane</keyword>
<evidence type="ECO:0000256" key="1">
    <source>
        <dbReference type="SAM" id="MobiDB-lite"/>
    </source>
</evidence>
<keyword evidence="4" id="KW-1185">Reference proteome</keyword>
<name>A0AAD7FZC7_9AGAR</name>
<dbReference type="Proteomes" id="UP001221142">
    <property type="component" value="Unassembled WGS sequence"/>
</dbReference>
<comment type="caution">
    <text evidence="3">The sequence shown here is derived from an EMBL/GenBank/DDBJ whole genome shotgun (WGS) entry which is preliminary data.</text>
</comment>
<accession>A0AAD7FZC7</accession>
<feature type="transmembrane region" description="Helical" evidence="2">
    <location>
        <begin position="18"/>
        <end position="39"/>
    </location>
</feature>
<feature type="transmembrane region" description="Helical" evidence="2">
    <location>
        <begin position="112"/>
        <end position="136"/>
    </location>
</feature>
<sequence>MAFTAEDARVEIANTGEAIQYCVMSLVFQTFFFGIYTLLTGFSTRMLLARKLRTNTNKMIFGLTTFMYLLSAAHWAYNVADALDFMSEFTKYAQHPDGLLPDHTTVSEWSPLWNAVVLINYVLSDAVVVWRAWVICGRGHRKYLWITIGFLFITGITVFLTIVLRIIGTVQSPFKNLPSASVLERRIDILQVTTLITSLLSNLTATGVVGATTLYHWRSFREAFSDEKKQTSTNRILLLVVESGVIYCFFAILTLSFSVIRLPHGTLGDLYTPIQVQIAGVYPCAVLLLVSSQRSLNDSVFVEDDSVLPPGPPKSESDTGSIRFAHHTNPPLTGSQFTIPLSTFSDVQTRLSDVSEA</sequence>
<feature type="region of interest" description="Disordered" evidence="1">
    <location>
        <begin position="304"/>
        <end position="333"/>
    </location>
</feature>
<feature type="transmembrane region" description="Helical" evidence="2">
    <location>
        <begin position="187"/>
        <end position="215"/>
    </location>
</feature>
<keyword evidence="2" id="KW-0472">Membrane</keyword>
<evidence type="ECO:0000256" key="2">
    <source>
        <dbReference type="SAM" id="Phobius"/>
    </source>
</evidence>
<feature type="transmembrane region" description="Helical" evidence="2">
    <location>
        <begin position="270"/>
        <end position="290"/>
    </location>
</feature>
<reference evidence="3" key="1">
    <citation type="submission" date="2023-03" db="EMBL/GenBank/DDBJ databases">
        <title>Massive genome expansion in bonnet fungi (Mycena s.s.) driven by repeated elements and novel gene families across ecological guilds.</title>
        <authorList>
            <consortium name="Lawrence Berkeley National Laboratory"/>
            <person name="Harder C.B."/>
            <person name="Miyauchi S."/>
            <person name="Viragh M."/>
            <person name="Kuo A."/>
            <person name="Thoen E."/>
            <person name="Andreopoulos B."/>
            <person name="Lu D."/>
            <person name="Skrede I."/>
            <person name="Drula E."/>
            <person name="Henrissat B."/>
            <person name="Morin E."/>
            <person name="Kohler A."/>
            <person name="Barry K."/>
            <person name="LaButti K."/>
            <person name="Morin E."/>
            <person name="Salamov A."/>
            <person name="Lipzen A."/>
            <person name="Mereny Z."/>
            <person name="Hegedus B."/>
            <person name="Baldrian P."/>
            <person name="Stursova M."/>
            <person name="Weitz H."/>
            <person name="Taylor A."/>
            <person name="Grigoriev I.V."/>
            <person name="Nagy L.G."/>
            <person name="Martin F."/>
            <person name="Kauserud H."/>
        </authorList>
    </citation>
    <scope>NUCLEOTIDE SEQUENCE</scope>
    <source>
        <strain evidence="3">9284</strain>
    </source>
</reference>